<feature type="binding site" evidence="10 13">
    <location>
        <begin position="344"/>
        <end position="351"/>
    </location>
    <ligand>
        <name>ATP</name>
        <dbReference type="ChEBI" id="CHEBI:30616"/>
    </ligand>
</feature>
<keyword evidence="4 10" id="KW-0547">Nucleotide-binding</keyword>
<dbReference type="GO" id="GO:0004252">
    <property type="term" value="F:serine-type endopeptidase activity"/>
    <property type="evidence" value="ECO:0007669"/>
    <property type="project" value="UniProtKB-UniRule"/>
</dbReference>
<evidence type="ECO:0000256" key="7">
    <source>
        <dbReference type="ARBA" id="ARBA00022840"/>
    </source>
</evidence>
<name>A0A1J5J0Y6_9BACT</name>
<evidence type="ECO:0000256" key="10">
    <source>
        <dbReference type="HAMAP-Rule" id="MF_01973"/>
    </source>
</evidence>
<evidence type="ECO:0000313" key="19">
    <source>
        <dbReference type="Proteomes" id="UP000183245"/>
    </source>
</evidence>
<dbReference type="Pfam" id="PF00004">
    <property type="entry name" value="AAA"/>
    <property type="match status" value="1"/>
</dbReference>
<dbReference type="GO" id="GO:0005524">
    <property type="term" value="F:ATP binding"/>
    <property type="evidence" value="ECO:0007669"/>
    <property type="project" value="UniProtKB-UniRule"/>
</dbReference>
<comment type="catalytic activity">
    <reaction evidence="9 10 11 14">
        <text>Hydrolysis of proteins in presence of ATP.</text>
        <dbReference type="EC" id="3.4.21.53"/>
    </reaction>
</comment>
<evidence type="ECO:0000256" key="3">
    <source>
        <dbReference type="ARBA" id="ARBA00022670"/>
    </source>
</evidence>
<dbReference type="SMART" id="SM00464">
    <property type="entry name" value="LON"/>
    <property type="match status" value="1"/>
</dbReference>
<comment type="subcellular location">
    <subcellularLocation>
        <location evidence="1 10 11">Cytoplasm</location>
    </subcellularLocation>
</comment>
<keyword evidence="7 10" id="KW-0067">ATP-binding</keyword>
<dbReference type="InterPro" id="IPR015947">
    <property type="entry name" value="PUA-like_sf"/>
</dbReference>
<evidence type="ECO:0000256" key="1">
    <source>
        <dbReference type="ARBA" id="ARBA00004496"/>
    </source>
</evidence>
<evidence type="ECO:0000256" key="4">
    <source>
        <dbReference type="ARBA" id="ARBA00022741"/>
    </source>
</evidence>
<dbReference type="PIRSF" id="PIRSF001174">
    <property type="entry name" value="Lon_proteas"/>
    <property type="match status" value="1"/>
</dbReference>
<dbReference type="SUPFAM" id="SSF88697">
    <property type="entry name" value="PUA domain-like"/>
    <property type="match status" value="1"/>
</dbReference>
<dbReference type="InterPro" id="IPR027065">
    <property type="entry name" value="Lon_Prtase"/>
</dbReference>
<dbReference type="Gene3D" id="3.30.230.10">
    <property type="match status" value="1"/>
</dbReference>
<dbReference type="FunFam" id="3.40.50.300:FF:000021">
    <property type="entry name" value="Lon protease homolog"/>
    <property type="match status" value="1"/>
</dbReference>
<dbReference type="InterPro" id="IPR008269">
    <property type="entry name" value="Lon_proteolytic"/>
</dbReference>
<dbReference type="InterPro" id="IPR014721">
    <property type="entry name" value="Ribsml_uS5_D2-typ_fold_subgr"/>
</dbReference>
<evidence type="ECO:0000256" key="8">
    <source>
        <dbReference type="ARBA" id="ARBA00023016"/>
    </source>
</evidence>
<evidence type="ECO:0000256" key="13">
    <source>
        <dbReference type="PIRSR" id="PIRSR001174-2"/>
    </source>
</evidence>
<gene>
    <name evidence="10" type="primary">lon</name>
    <name evidence="18" type="ORF">AUK40_03905</name>
</gene>
<dbReference type="SUPFAM" id="SSF54211">
    <property type="entry name" value="Ribosomal protein S5 domain 2-like"/>
    <property type="match status" value="1"/>
</dbReference>
<dbReference type="Gene3D" id="1.20.58.1480">
    <property type="match status" value="1"/>
</dbReference>
<dbReference type="Gene3D" id="3.40.50.300">
    <property type="entry name" value="P-loop containing nucleotide triphosphate hydrolases"/>
    <property type="match status" value="1"/>
</dbReference>
<dbReference type="Proteomes" id="UP000183245">
    <property type="component" value="Unassembled WGS sequence"/>
</dbReference>
<dbReference type="HAMAP" id="MF_01973">
    <property type="entry name" value="lon_bact"/>
    <property type="match status" value="1"/>
</dbReference>
<keyword evidence="6 10" id="KW-0720">Serine protease</keyword>
<dbReference type="InterPro" id="IPR008268">
    <property type="entry name" value="Peptidase_S16_AS"/>
</dbReference>
<dbReference type="EC" id="3.4.21.53" evidence="10 11"/>
<dbReference type="GO" id="GO:0006515">
    <property type="term" value="P:protein quality control for misfolded or incompletely synthesized proteins"/>
    <property type="evidence" value="ECO:0007669"/>
    <property type="project" value="UniProtKB-UniRule"/>
</dbReference>
<dbReference type="Pfam" id="PF22667">
    <property type="entry name" value="Lon_lid"/>
    <property type="match status" value="1"/>
</dbReference>
<dbReference type="Gene3D" id="1.10.8.60">
    <property type="match status" value="1"/>
</dbReference>
<feature type="active site" evidence="10 12">
    <location>
        <position position="671"/>
    </location>
</feature>
<dbReference type="GO" id="GO:0004176">
    <property type="term" value="F:ATP-dependent peptidase activity"/>
    <property type="evidence" value="ECO:0007669"/>
    <property type="project" value="UniProtKB-UniRule"/>
</dbReference>
<comment type="caution">
    <text evidence="18">The sequence shown here is derived from an EMBL/GenBank/DDBJ whole genome shotgun (WGS) entry which is preliminary data.</text>
</comment>
<dbReference type="InterPro" id="IPR003959">
    <property type="entry name" value="ATPase_AAA_core"/>
</dbReference>
<dbReference type="InterPro" id="IPR027543">
    <property type="entry name" value="Lon_bac"/>
</dbReference>
<dbReference type="GO" id="GO:0016887">
    <property type="term" value="F:ATP hydrolysis activity"/>
    <property type="evidence" value="ECO:0007669"/>
    <property type="project" value="UniProtKB-UniRule"/>
</dbReference>
<dbReference type="PROSITE" id="PS51786">
    <property type="entry name" value="LON_PROTEOLYTIC"/>
    <property type="match status" value="1"/>
</dbReference>
<proteinExistence type="evidence at transcript level"/>
<dbReference type="InterPro" id="IPR003111">
    <property type="entry name" value="Lon_prtase_N"/>
</dbReference>
<dbReference type="Gene3D" id="2.30.130.40">
    <property type="entry name" value="LON domain-like"/>
    <property type="match status" value="1"/>
</dbReference>
<evidence type="ECO:0000313" key="18">
    <source>
        <dbReference type="EMBL" id="OIP97136.1"/>
    </source>
</evidence>
<dbReference type="PANTHER" id="PTHR10046">
    <property type="entry name" value="ATP DEPENDENT LON PROTEASE FAMILY MEMBER"/>
    <property type="match status" value="1"/>
</dbReference>
<evidence type="ECO:0000256" key="6">
    <source>
        <dbReference type="ARBA" id="ARBA00022825"/>
    </source>
</evidence>
<dbReference type="Pfam" id="PF05362">
    <property type="entry name" value="Lon_C"/>
    <property type="match status" value="1"/>
</dbReference>
<dbReference type="EMBL" id="MNZT01000066">
    <property type="protein sequence ID" value="OIP97136.1"/>
    <property type="molecule type" value="Genomic_DNA"/>
</dbReference>
<dbReference type="GO" id="GO:0034605">
    <property type="term" value="P:cellular response to heat"/>
    <property type="evidence" value="ECO:0007669"/>
    <property type="project" value="UniProtKB-UniRule"/>
</dbReference>
<dbReference type="InterPro" id="IPR046336">
    <property type="entry name" value="Lon_prtase_N_sf"/>
</dbReference>
<reference evidence="18 19" key="1">
    <citation type="journal article" date="2016" name="Environ. Microbiol.">
        <title>Genomic resolution of a cold subsurface aquifer community provides metabolic insights for novel microbes adapted to high CO concentrations.</title>
        <authorList>
            <person name="Probst A.J."/>
            <person name="Castelle C.J."/>
            <person name="Singh A."/>
            <person name="Brown C.T."/>
            <person name="Anantharaman K."/>
            <person name="Sharon I."/>
            <person name="Hug L.A."/>
            <person name="Burstein D."/>
            <person name="Emerson J.B."/>
            <person name="Thomas B.C."/>
            <person name="Banfield J.F."/>
        </authorList>
    </citation>
    <scope>NUCLEOTIDE SEQUENCE [LARGE SCALE GENOMIC DNA]</scope>
    <source>
        <strain evidence="18">CG2_30_54_11</strain>
    </source>
</reference>
<dbReference type="CDD" id="cd19500">
    <property type="entry name" value="RecA-like_Lon"/>
    <property type="match status" value="1"/>
</dbReference>
<feature type="active site" evidence="10 12">
    <location>
        <position position="714"/>
    </location>
</feature>
<dbReference type="STRING" id="1817892.AUK40_03905"/>
<dbReference type="InterPro" id="IPR027417">
    <property type="entry name" value="P-loop_NTPase"/>
</dbReference>
<dbReference type="AlphaFoldDB" id="A0A1J5J0Y6"/>
<evidence type="ECO:0000256" key="14">
    <source>
        <dbReference type="PROSITE-ProRule" id="PRU01122"/>
    </source>
</evidence>
<evidence type="ECO:0000256" key="11">
    <source>
        <dbReference type="PIRNR" id="PIRNR001174"/>
    </source>
</evidence>
<organism evidence="18 19">
    <name type="scientific">Candidatus Wirthbacteria bacterium CG2_30_54_11</name>
    <dbReference type="NCBI Taxonomy" id="1817892"/>
    <lineage>
        <taxon>Bacteria</taxon>
        <taxon>Candidatus Wirthbacteria</taxon>
    </lineage>
</organism>
<dbReference type="GO" id="GO:0043565">
    <property type="term" value="F:sequence-specific DNA binding"/>
    <property type="evidence" value="ECO:0007669"/>
    <property type="project" value="UniProtKB-UniRule"/>
</dbReference>
<evidence type="ECO:0000256" key="9">
    <source>
        <dbReference type="ARBA" id="ARBA00050665"/>
    </source>
</evidence>
<dbReference type="GO" id="GO:0005737">
    <property type="term" value="C:cytoplasm"/>
    <property type="evidence" value="ECO:0007669"/>
    <property type="project" value="UniProtKB-SubCell"/>
</dbReference>
<keyword evidence="2 10" id="KW-0963">Cytoplasm</keyword>
<dbReference type="NCBIfam" id="TIGR00763">
    <property type="entry name" value="lon"/>
    <property type="match status" value="1"/>
</dbReference>
<feature type="domain" description="Lon N-terminal" evidence="17">
    <location>
        <begin position="1"/>
        <end position="193"/>
    </location>
</feature>
<dbReference type="PRINTS" id="PR00830">
    <property type="entry name" value="ENDOLAPTASE"/>
</dbReference>
<keyword evidence="8 10" id="KW-0346">Stress response</keyword>
<evidence type="ECO:0000256" key="12">
    <source>
        <dbReference type="PIRSR" id="PIRSR001174-1"/>
    </source>
</evidence>
<dbReference type="PROSITE" id="PS51787">
    <property type="entry name" value="LON_N"/>
    <property type="match status" value="1"/>
</dbReference>
<evidence type="ECO:0000256" key="5">
    <source>
        <dbReference type="ARBA" id="ARBA00022801"/>
    </source>
</evidence>
<comment type="subunit">
    <text evidence="10 11">Homohexamer. Organized in a ring with a central cavity.</text>
</comment>
<comment type="induction">
    <text evidence="10">By heat shock.</text>
</comment>
<dbReference type="InterPro" id="IPR020568">
    <property type="entry name" value="Ribosomal_Su5_D2-typ_SF"/>
</dbReference>
<protein>
    <recommendedName>
        <fullName evidence="10 11">Lon protease</fullName>
        <ecNumber evidence="10 11">3.4.21.53</ecNumber>
    </recommendedName>
    <alternativeName>
        <fullName evidence="10">ATP-dependent protease La</fullName>
    </alternativeName>
</protein>
<dbReference type="SUPFAM" id="SSF52540">
    <property type="entry name" value="P-loop containing nucleoside triphosphate hydrolases"/>
    <property type="match status" value="1"/>
</dbReference>
<comment type="similarity">
    <text evidence="10 11 14 15">Belongs to the peptidase S16 family.</text>
</comment>
<dbReference type="InterPro" id="IPR004815">
    <property type="entry name" value="Lon_bac/euk-typ"/>
</dbReference>
<dbReference type="InterPro" id="IPR054594">
    <property type="entry name" value="Lon_lid"/>
</dbReference>
<dbReference type="Pfam" id="PF02190">
    <property type="entry name" value="LON_substr_bdg"/>
    <property type="match status" value="1"/>
</dbReference>
<evidence type="ECO:0000256" key="2">
    <source>
        <dbReference type="ARBA" id="ARBA00022490"/>
    </source>
</evidence>
<evidence type="ECO:0000256" key="15">
    <source>
        <dbReference type="RuleBase" id="RU000591"/>
    </source>
</evidence>
<sequence length="781" mass="86415">MPLRNLVIFPEMIVPVIVGRLDSVRAVEKSSDDTKKIIVIAQKDQDKTFVSPEEDLYRVGVIAEIAQTMRMPDGSLRLILVGGKRIRILSFRDVEGVLHADAVHLDNEPVTDLIELEACTRYAVAQLQRYIKLLSHIPDDLASVVDNIDDILHYANILSSYLPGPLASKQELLETTDVCGQLKKIGALLEKECQINDVGQQIREKASYRLKQAEKEYFLREQLKAIQEELKENGDESAEPDIAKKMKELKLPPEAVKQVENELKHLEKIPSMSPEYGLTKSYIDYILDLPWSKKDEENSDLNHVSSILEADHFGLDKVKERILEFLAIKKLAPGSKGPILCFVGPPGTGKTSLAKSVAGALGRKYIRISLGGVRDEAEIRGHRRTYIGALPGRIISGMKNAGVINPLILLDEVDKMDSDFRGDPTSALLEVLDPEQNHAFVDHFLEVPYDLSQVLFITTANLLYHIPEPLSDRLEIIQLSSYTEEEKIEIAVRHLIPKQILEHGLTAKNQPVFSLPMITAIITRYTKEPGVRELERNIAKICRKIGKKIVDGSLPEKAEYSITRTDLEAYLGPEKYKPEEKEPAPQIGIATGLAWTEVGGVIMPIEVATMPGKGNLIITGQLGDIMQESAKAALSYIRSRETQFKLAKGFNEKLDIHIHVPEGAVPKDGPSAGIAIASALVSALTKTPVASQVAMTGEITLRGRVLPIGGLKEKILAAHRARIPTVIIPKQNTSDLPDIPEKIRNRLTIIPVDTMDEVLSNVLVAKPSTSTARTKRKAKSS</sequence>
<evidence type="ECO:0000259" key="16">
    <source>
        <dbReference type="PROSITE" id="PS51786"/>
    </source>
</evidence>
<keyword evidence="5 10" id="KW-0378">Hydrolase</keyword>
<feature type="domain" description="Lon proteolytic" evidence="16">
    <location>
        <begin position="584"/>
        <end position="765"/>
    </location>
</feature>
<comment type="function">
    <text evidence="10">ATP-dependent serine protease that mediates the selective degradation of mutant and abnormal proteins as well as certain short-lived regulatory proteins. Required for cellular homeostasis and for survival from DNA damage and developmental changes induced by stress. Degrades polypeptides processively to yield small peptide fragments that are 5 to 10 amino acids long. Binds to DNA in a double-stranded, site-specific manner.</text>
</comment>
<keyword evidence="3 10" id="KW-0645">Protease</keyword>
<evidence type="ECO:0000259" key="17">
    <source>
        <dbReference type="PROSITE" id="PS51787"/>
    </source>
</evidence>
<accession>A0A1J5J0Y6</accession>
<dbReference type="PROSITE" id="PS01046">
    <property type="entry name" value="LON_SER"/>
    <property type="match status" value="1"/>
</dbReference>
<dbReference type="Gene3D" id="1.20.5.5270">
    <property type="match status" value="1"/>
</dbReference>
<dbReference type="InterPro" id="IPR003593">
    <property type="entry name" value="AAA+_ATPase"/>
</dbReference>
<dbReference type="SMART" id="SM00382">
    <property type="entry name" value="AAA"/>
    <property type="match status" value="1"/>
</dbReference>